<proteinExistence type="predicted"/>
<comment type="caution">
    <text evidence="1">The sequence shown here is derived from an EMBL/GenBank/DDBJ whole genome shotgun (WGS) entry which is preliminary data.</text>
</comment>
<dbReference type="EMBL" id="JAPHNI010001672">
    <property type="protein sequence ID" value="KAJ8105062.1"/>
    <property type="molecule type" value="Genomic_DNA"/>
</dbReference>
<reference evidence="1" key="1">
    <citation type="submission" date="2022-11" db="EMBL/GenBank/DDBJ databases">
        <title>Genome Sequence of Boeremia exigua.</title>
        <authorList>
            <person name="Buettner E."/>
        </authorList>
    </citation>
    <scope>NUCLEOTIDE SEQUENCE</scope>
    <source>
        <strain evidence="1">CU02</strain>
    </source>
</reference>
<keyword evidence="2" id="KW-1185">Reference proteome</keyword>
<evidence type="ECO:0000313" key="2">
    <source>
        <dbReference type="Proteomes" id="UP001153331"/>
    </source>
</evidence>
<protein>
    <submittedName>
        <fullName evidence="1">Uncharacterized protein</fullName>
    </submittedName>
</protein>
<gene>
    <name evidence="1" type="ORF">OPT61_g10407</name>
</gene>
<accession>A0ACC2HPT4</accession>
<name>A0ACC2HPT4_9PLEO</name>
<evidence type="ECO:0000313" key="1">
    <source>
        <dbReference type="EMBL" id="KAJ8105062.1"/>
    </source>
</evidence>
<dbReference type="Proteomes" id="UP001153331">
    <property type="component" value="Unassembled WGS sequence"/>
</dbReference>
<organism evidence="1 2">
    <name type="scientific">Boeremia exigua</name>
    <dbReference type="NCBI Taxonomy" id="749465"/>
    <lineage>
        <taxon>Eukaryota</taxon>
        <taxon>Fungi</taxon>
        <taxon>Dikarya</taxon>
        <taxon>Ascomycota</taxon>
        <taxon>Pezizomycotina</taxon>
        <taxon>Dothideomycetes</taxon>
        <taxon>Pleosporomycetidae</taxon>
        <taxon>Pleosporales</taxon>
        <taxon>Pleosporineae</taxon>
        <taxon>Didymellaceae</taxon>
        <taxon>Boeremia</taxon>
    </lineage>
</organism>
<sequence>MQQGNAGAWKGDGPLKARCTPLRMTAARAVDAAEEGGPPEDGGFDDGWLMASGLQVTLLSAMQRAVLQKRHAAGRARLSRRGYS</sequence>